<accession>A0A5K8AJH8</accession>
<organism evidence="2 3">
    <name type="scientific">Desulfosarcina ovata subsp. ovata</name>
    <dbReference type="NCBI Taxonomy" id="2752305"/>
    <lineage>
        <taxon>Bacteria</taxon>
        <taxon>Pseudomonadati</taxon>
        <taxon>Thermodesulfobacteriota</taxon>
        <taxon>Desulfobacteria</taxon>
        <taxon>Desulfobacterales</taxon>
        <taxon>Desulfosarcinaceae</taxon>
        <taxon>Desulfosarcina</taxon>
    </lineage>
</organism>
<keyword evidence="1" id="KW-0732">Signal</keyword>
<evidence type="ECO:0000313" key="2">
    <source>
        <dbReference type="EMBL" id="BBO92666.1"/>
    </source>
</evidence>
<dbReference type="AlphaFoldDB" id="A0A5K8AJH8"/>
<feature type="chain" id="PRO_5024397077" evidence="1">
    <location>
        <begin position="23"/>
        <end position="76"/>
    </location>
</feature>
<dbReference type="EMBL" id="AP021879">
    <property type="protein sequence ID" value="BBO92666.1"/>
    <property type="molecule type" value="Genomic_DNA"/>
</dbReference>
<feature type="signal peptide" evidence="1">
    <location>
        <begin position="1"/>
        <end position="22"/>
    </location>
</feature>
<proteinExistence type="predicted"/>
<keyword evidence="3" id="KW-1185">Reference proteome</keyword>
<dbReference type="RefSeq" id="WP_155313380.1">
    <property type="nucleotide sequence ID" value="NZ_AP021879.1"/>
</dbReference>
<dbReference type="Proteomes" id="UP000422108">
    <property type="component" value="Chromosome"/>
</dbReference>
<evidence type="ECO:0000256" key="1">
    <source>
        <dbReference type="SAM" id="SignalP"/>
    </source>
</evidence>
<name>A0A5K8AJH8_9BACT</name>
<evidence type="ECO:0000313" key="3">
    <source>
        <dbReference type="Proteomes" id="UP000422108"/>
    </source>
</evidence>
<protein>
    <submittedName>
        <fullName evidence="2">Uncharacterized protein</fullName>
    </submittedName>
</protein>
<sequence>MKKRLLMILAITLLTAIPGVRTDAGPRPAPPDTVQSAMAFKANANAFQIQTIDTSASPQRGTADAAVTIAVFSDFQ</sequence>
<reference evidence="2 3" key="1">
    <citation type="submission" date="2019-11" db="EMBL/GenBank/DDBJ databases">
        <title>Comparative genomics of hydrocarbon-degrading Desulfosarcina strains.</title>
        <authorList>
            <person name="Watanabe M."/>
            <person name="Kojima H."/>
            <person name="Fukui M."/>
        </authorList>
    </citation>
    <scope>NUCLEOTIDE SEQUENCE [LARGE SCALE GENOMIC DNA]</scope>
    <source>
        <strain evidence="3">oXyS1</strain>
    </source>
</reference>
<gene>
    <name evidence="2" type="ORF">DSCOOX_58460</name>
</gene>